<proteinExistence type="predicted"/>
<protein>
    <submittedName>
        <fullName evidence="1">Uncharacterized protein</fullName>
    </submittedName>
</protein>
<keyword evidence="2" id="KW-1185">Reference proteome</keyword>
<evidence type="ECO:0000313" key="1">
    <source>
        <dbReference type="EMBL" id="EEI86151.1"/>
    </source>
</evidence>
<dbReference type="HOGENOM" id="CLU_3264847_0_0_9"/>
<sequence length="41" mass="4812">MKNFEPLPEIQKLESIRGLEISITNNYSKVIKIKRGLVWPK</sequence>
<reference evidence="1 2" key="1">
    <citation type="submission" date="2008-10" db="EMBL/GenBank/DDBJ databases">
        <authorList>
            <person name="Qin X."/>
            <person name="Bachman B."/>
            <person name="Battles P."/>
            <person name="Bell A."/>
            <person name="Bess C."/>
            <person name="Bickham C."/>
            <person name="Chaboub L."/>
            <person name="Chen D."/>
            <person name="Coyle M."/>
            <person name="Deiros D.R."/>
            <person name="Dinh H."/>
            <person name="Forbes L."/>
            <person name="Fowler G."/>
            <person name="Francisco L."/>
            <person name="Fu Q."/>
            <person name="Gubbala S."/>
            <person name="Hale W."/>
            <person name="Han Y."/>
            <person name="Hemphill L."/>
            <person name="Highlander S.K."/>
            <person name="Hirani K."/>
            <person name="Hogues M."/>
            <person name="Jackson L."/>
            <person name="Jakkamsetti A."/>
            <person name="Javaid M."/>
            <person name="Jiang H."/>
            <person name="Korchina V."/>
            <person name="Kovar C."/>
            <person name="Lara F."/>
            <person name="Lee S."/>
            <person name="Mata R."/>
            <person name="Mathew T."/>
            <person name="Moen C."/>
            <person name="Morales K."/>
            <person name="Munidasa M."/>
            <person name="Nazareth L."/>
            <person name="Ngo R."/>
            <person name="Nguyen L."/>
            <person name="Okwuonu G."/>
            <person name="Ongeri F."/>
            <person name="Patil S."/>
            <person name="Petrosino J."/>
            <person name="Pham C."/>
            <person name="Pham P."/>
            <person name="Pu L.-L."/>
            <person name="Puazo M."/>
            <person name="Raj R."/>
            <person name="Reid J."/>
            <person name="Rouhana J."/>
            <person name="Saada N."/>
            <person name="Shang Y."/>
            <person name="Simmons D."/>
            <person name="Thornton R."/>
            <person name="Warren J."/>
            <person name="Weissenberger G."/>
            <person name="Zhang J."/>
            <person name="Zhang L."/>
            <person name="Zhou C."/>
            <person name="Zhu D."/>
            <person name="Muzny D."/>
            <person name="Worley K."/>
            <person name="Gibbs R."/>
        </authorList>
    </citation>
    <scope>NUCLEOTIDE SEQUENCE [LARGE SCALE GENOMIC DNA]</scope>
    <source>
        <strain evidence="1 2">ATCC 51172</strain>
    </source>
</reference>
<accession>C2BG36</accession>
<name>C2BG36_9FIRM</name>
<dbReference type="Proteomes" id="UP000005984">
    <property type="component" value="Unassembled WGS sequence"/>
</dbReference>
<evidence type="ECO:0000313" key="2">
    <source>
        <dbReference type="Proteomes" id="UP000005984"/>
    </source>
</evidence>
<dbReference type="STRING" id="525254.HMPREF0072_1306"/>
<gene>
    <name evidence="1" type="ORF">HMPREF0072_1306</name>
</gene>
<comment type="caution">
    <text evidence="1">The sequence shown here is derived from an EMBL/GenBank/DDBJ whole genome shotgun (WGS) entry which is preliminary data.</text>
</comment>
<dbReference type="EMBL" id="ABYO01000214">
    <property type="protein sequence ID" value="EEI86151.1"/>
    <property type="molecule type" value="Genomic_DNA"/>
</dbReference>
<dbReference type="RefSeq" id="WP_004829112.1">
    <property type="nucleotide sequence ID" value="NZ_GG666049.1"/>
</dbReference>
<dbReference type="AlphaFoldDB" id="C2BG36"/>
<organism evidence="1 2">
    <name type="scientific">Anaerococcus lactolyticus ATCC 51172</name>
    <dbReference type="NCBI Taxonomy" id="525254"/>
    <lineage>
        <taxon>Bacteria</taxon>
        <taxon>Bacillati</taxon>
        <taxon>Bacillota</taxon>
        <taxon>Tissierellia</taxon>
        <taxon>Tissierellales</taxon>
        <taxon>Peptoniphilaceae</taxon>
        <taxon>Anaerococcus</taxon>
    </lineage>
</organism>